<dbReference type="Proteomes" id="UP001164746">
    <property type="component" value="Chromosome 14"/>
</dbReference>
<evidence type="ECO:0000256" key="1">
    <source>
        <dbReference type="SAM" id="MobiDB-lite"/>
    </source>
</evidence>
<keyword evidence="3" id="KW-1185">Reference proteome</keyword>
<organism evidence="2 3">
    <name type="scientific">Mya arenaria</name>
    <name type="common">Soft-shell clam</name>
    <dbReference type="NCBI Taxonomy" id="6604"/>
    <lineage>
        <taxon>Eukaryota</taxon>
        <taxon>Metazoa</taxon>
        <taxon>Spiralia</taxon>
        <taxon>Lophotrochozoa</taxon>
        <taxon>Mollusca</taxon>
        <taxon>Bivalvia</taxon>
        <taxon>Autobranchia</taxon>
        <taxon>Heteroconchia</taxon>
        <taxon>Euheterodonta</taxon>
        <taxon>Imparidentia</taxon>
        <taxon>Neoheterodontei</taxon>
        <taxon>Myida</taxon>
        <taxon>Myoidea</taxon>
        <taxon>Myidae</taxon>
        <taxon>Mya</taxon>
    </lineage>
</organism>
<name>A0ABY7FV81_MYAAR</name>
<protein>
    <submittedName>
        <fullName evidence="2">Uncharacterized protein</fullName>
    </submittedName>
</protein>
<evidence type="ECO:0000313" key="2">
    <source>
        <dbReference type="EMBL" id="WAR24972.1"/>
    </source>
</evidence>
<feature type="region of interest" description="Disordered" evidence="1">
    <location>
        <begin position="70"/>
        <end position="104"/>
    </location>
</feature>
<reference evidence="2" key="1">
    <citation type="submission" date="2022-11" db="EMBL/GenBank/DDBJ databases">
        <title>Centuries of genome instability and evolution in soft-shell clam transmissible cancer (bioRxiv).</title>
        <authorList>
            <person name="Hart S.F.M."/>
            <person name="Yonemitsu M.A."/>
            <person name="Giersch R.M."/>
            <person name="Beal B.F."/>
            <person name="Arriagada G."/>
            <person name="Davis B.W."/>
            <person name="Ostrander E.A."/>
            <person name="Goff S.P."/>
            <person name="Metzger M.J."/>
        </authorList>
    </citation>
    <scope>NUCLEOTIDE SEQUENCE</scope>
    <source>
        <strain evidence="2">MELC-2E11</strain>
        <tissue evidence="2">Siphon/mantle</tissue>
    </source>
</reference>
<proteinExistence type="predicted"/>
<gene>
    <name evidence="2" type="ORF">MAR_010676</name>
</gene>
<evidence type="ECO:0000313" key="3">
    <source>
        <dbReference type="Proteomes" id="UP001164746"/>
    </source>
</evidence>
<dbReference type="EMBL" id="CP111025">
    <property type="protein sequence ID" value="WAR24972.1"/>
    <property type="molecule type" value="Genomic_DNA"/>
</dbReference>
<accession>A0ABY7FV81</accession>
<sequence>MYLDTQPESDDADDRKACTTICFETQNTYGRSQLPCLTPDRNTNNDICQKYCMKHGNQCFARDCTTYDKERSAKSQPADTTTTTTRADDGSQSEQKNAKGYPHQDCPPQDCAALHEGSGVSVGAAVGLLLIGLMNATAQKSRPMPSAPLATLPADIRSTPTTAQNANCVRPDSQHIYSESMDLSVGSTNTYNAPGYNHANNNSSLAPVTSPTYGYNKFANDVIPGTSISTVADSAYQPLNADRSQNAGYNQIPAVRDDGDLRSQEHTDPSGSHQYFVLEKNGAMGSTEIGLRDNDIGDPHDYFVLEKR</sequence>